<evidence type="ECO:0000313" key="1">
    <source>
        <dbReference type="EMBL" id="KAJ9489896.1"/>
    </source>
</evidence>
<dbReference type="Proteomes" id="UP001227192">
    <property type="component" value="Unassembled WGS sequence"/>
</dbReference>
<reference evidence="1" key="1">
    <citation type="submission" date="2015-06" db="EMBL/GenBank/DDBJ databases">
        <authorList>
            <person name="Nguyen H."/>
        </authorList>
    </citation>
    <scope>NUCLEOTIDE SEQUENCE</scope>
    <source>
        <strain evidence="1">DAOM 180753</strain>
    </source>
</reference>
<evidence type="ECO:0000313" key="2">
    <source>
        <dbReference type="Proteomes" id="UP001227192"/>
    </source>
</evidence>
<keyword evidence="2" id="KW-1185">Reference proteome</keyword>
<proteinExistence type="predicted"/>
<reference evidence="1" key="2">
    <citation type="journal article" date="2016" name="Fungal Biol.">
        <title>Ochratoxin A production by Penicillium thymicola.</title>
        <authorList>
            <person name="Nguyen H.D.T."/>
            <person name="McMullin D.R."/>
            <person name="Ponomareva E."/>
            <person name="Riley R."/>
            <person name="Pomraning K.R."/>
            <person name="Baker S.E."/>
            <person name="Seifert K.A."/>
        </authorList>
    </citation>
    <scope>NUCLEOTIDE SEQUENCE</scope>
    <source>
        <strain evidence="1">DAOM 180753</strain>
    </source>
</reference>
<dbReference type="EMBL" id="LACB01000071">
    <property type="protein sequence ID" value="KAJ9489896.1"/>
    <property type="molecule type" value="Genomic_DNA"/>
</dbReference>
<name>A0AAI9XAB7_PENTH</name>
<organism evidence="1 2">
    <name type="scientific">Penicillium thymicola</name>
    <dbReference type="NCBI Taxonomy" id="293382"/>
    <lineage>
        <taxon>Eukaryota</taxon>
        <taxon>Fungi</taxon>
        <taxon>Dikarya</taxon>
        <taxon>Ascomycota</taxon>
        <taxon>Pezizomycotina</taxon>
        <taxon>Eurotiomycetes</taxon>
        <taxon>Eurotiomycetidae</taxon>
        <taxon>Eurotiales</taxon>
        <taxon>Aspergillaceae</taxon>
        <taxon>Penicillium</taxon>
    </lineage>
</organism>
<sequence>MLKGIPGHSFATFPVAASTILKVSGFWTFFRIKDVPCLHTHTPHVEPTARLYEPISLLASFARERSSTHIFSYTFVLKGLILLPEKSYQTPFPQFRRKFQSLELRSHGLSCCPLKVGYVTAYWGAKPKEAKLTGYSNSQVRRLHNRFYKQITIEG</sequence>
<protein>
    <submittedName>
        <fullName evidence="1">Uncharacterized protein</fullName>
    </submittedName>
</protein>
<dbReference type="AlphaFoldDB" id="A0AAI9XAB7"/>
<comment type="caution">
    <text evidence="1">The sequence shown here is derived from an EMBL/GenBank/DDBJ whole genome shotgun (WGS) entry which is preliminary data.</text>
</comment>
<gene>
    <name evidence="1" type="ORF">VN97_g3371</name>
</gene>
<accession>A0AAI9XAB7</accession>